<protein>
    <submittedName>
        <fullName evidence="7">Pyridoxal-phosphate dependent enzyme</fullName>
    </submittedName>
</protein>
<keyword evidence="8" id="KW-1185">Reference proteome</keyword>
<evidence type="ECO:0000256" key="4">
    <source>
        <dbReference type="PIRSR" id="PIRSR006278-1"/>
    </source>
</evidence>
<accession>A0A9X1HVF7</accession>
<dbReference type="PANTHER" id="PTHR43780:SF2">
    <property type="entry name" value="1-AMINOCYCLOPROPANE-1-CARBOXYLATE DEAMINASE-RELATED"/>
    <property type="match status" value="1"/>
</dbReference>
<evidence type="ECO:0000256" key="5">
    <source>
        <dbReference type="PIRSR" id="PIRSR006278-2"/>
    </source>
</evidence>
<comment type="caution">
    <text evidence="7">The sequence shown here is derived from an EMBL/GenBank/DDBJ whole genome shotgun (WGS) entry which is preliminary data.</text>
</comment>
<sequence length="308" mass="34119">MNVITRFQESFLQRISEPLLGDREISLWIRREDLIHPEISGNKWWKLSGNLQEILDKSSSPTLLTFGGAYSNHLYATASACAELGIPCIGIVRGEIPEPRNATLTFASDKGMELVSVSRSEYRNNAQISEKYQRIIPNLYVVPEGGTNEAAVLSCTAIVDDRMKEMNYVCVPAGTGGTMAGIIGGMENHGVVLGFSALKGDFLSEEVNGLLKKAFPERDLKHWRMITDYHHGGYARISDELIAFIQSFYGAHGILLDPVYTGKMMFGIYDMIRRDLFPAGSSICAIHTGGLQGWNGIRERYGIDPTSF</sequence>
<proteinExistence type="inferred from homology"/>
<dbReference type="InterPro" id="IPR001926">
    <property type="entry name" value="TrpB-like_PALP"/>
</dbReference>
<dbReference type="InterPro" id="IPR027278">
    <property type="entry name" value="ACCD_DCysDesulf"/>
</dbReference>
<dbReference type="SUPFAM" id="SSF53686">
    <property type="entry name" value="Tryptophan synthase beta subunit-like PLP-dependent enzymes"/>
    <property type="match status" value="1"/>
</dbReference>
<dbReference type="EMBL" id="JAIXNE010000006">
    <property type="protein sequence ID" value="MCA6078675.1"/>
    <property type="molecule type" value="Genomic_DNA"/>
</dbReference>
<evidence type="ECO:0000256" key="2">
    <source>
        <dbReference type="ARBA" id="ARBA00008639"/>
    </source>
</evidence>
<name>A0A9X1HVF7_9BACT</name>
<evidence type="ECO:0000256" key="1">
    <source>
        <dbReference type="ARBA" id="ARBA00001933"/>
    </source>
</evidence>
<evidence type="ECO:0000313" key="8">
    <source>
        <dbReference type="Proteomes" id="UP001139409"/>
    </source>
</evidence>
<evidence type="ECO:0000313" key="7">
    <source>
        <dbReference type="EMBL" id="MCA6078675.1"/>
    </source>
</evidence>
<evidence type="ECO:0000259" key="6">
    <source>
        <dbReference type="Pfam" id="PF00291"/>
    </source>
</evidence>
<dbReference type="PIRSF" id="PIRSF006278">
    <property type="entry name" value="ACCD_DCysDesulf"/>
    <property type="match status" value="1"/>
</dbReference>
<reference evidence="7" key="1">
    <citation type="submission" date="2021-09" db="EMBL/GenBank/DDBJ databases">
        <title>Fulvivirga sp. isolated from coastal sediment.</title>
        <authorList>
            <person name="Yu H."/>
        </authorList>
    </citation>
    <scope>NUCLEOTIDE SEQUENCE</scope>
    <source>
        <strain evidence="7">1062</strain>
    </source>
</reference>
<dbReference type="RefSeq" id="WP_225699528.1">
    <property type="nucleotide sequence ID" value="NZ_JAIXNE010000006.1"/>
</dbReference>
<comment type="cofactor">
    <cofactor evidence="1">
        <name>pyridoxal 5'-phosphate</name>
        <dbReference type="ChEBI" id="CHEBI:597326"/>
    </cofactor>
</comment>
<feature type="active site" description="Nucleophile" evidence="4">
    <location>
        <position position="71"/>
    </location>
</feature>
<comment type="similarity">
    <text evidence="2">Belongs to the ACC deaminase/D-cysteine desulfhydrase family.</text>
</comment>
<dbReference type="Proteomes" id="UP001139409">
    <property type="component" value="Unassembled WGS sequence"/>
</dbReference>
<dbReference type="Gene3D" id="3.40.50.1100">
    <property type="match status" value="2"/>
</dbReference>
<dbReference type="Pfam" id="PF00291">
    <property type="entry name" value="PALP"/>
    <property type="match status" value="1"/>
</dbReference>
<evidence type="ECO:0000256" key="3">
    <source>
        <dbReference type="ARBA" id="ARBA00022898"/>
    </source>
</evidence>
<dbReference type="AlphaFoldDB" id="A0A9X1HVF7"/>
<gene>
    <name evidence="7" type="ORF">LDX50_27625</name>
</gene>
<dbReference type="PANTHER" id="PTHR43780">
    <property type="entry name" value="1-AMINOCYCLOPROPANE-1-CARBOXYLATE DEAMINASE-RELATED"/>
    <property type="match status" value="1"/>
</dbReference>
<dbReference type="GO" id="GO:0019148">
    <property type="term" value="F:D-cysteine desulfhydrase activity"/>
    <property type="evidence" value="ECO:0007669"/>
    <property type="project" value="TreeGrafter"/>
</dbReference>
<feature type="domain" description="Tryptophan synthase beta chain-like PALP" evidence="6">
    <location>
        <begin position="23"/>
        <end position="289"/>
    </location>
</feature>
<keyword evidence="3 5" id="KW-0663">Pyridoxal phosphate</keyword>
<dbReference type="InterPro" id="IPR036052">
    <property type="entry name" value="TrpB-like_PALP_sf"/>
</dbReference>
<feature type="modified residue" description="N6-(pyridoxal phosphate)lysine" evidence="5">
    <location>
        <position position="43"/>
    </location>
</feature>
<organism evidence="7 8">
    <name type="scientific">Fulvivirga sedimenti</name>
    <dbReference type="NCBI Taxonomy" id="2879465"/>
    <lineage>
        <taxon>Bacteria</taxon>
        <taxon>Pseudomonadati</taxon>
        <taxon>Bacteroidota</taxon>
        <taxon>Cytophagia</taxon>
        <taxon>Cytophagales</taxon>
        <taxon>Fulvivirgaceae</taxon>
        <taxon>Fulvivirga</taxon>
    </lineage>
</organism>